<evidence type="ECO:0000313" key="3">
    <source>
        <dbReference type="EMBL" id="EIC19741.1"/>
    </source>
</evidence>
<keyword evidence="4" id="KW-1185">Reference proteome</keyword>
<keyword evidence="1" id="KW-0812">Transmembrane</keyword>
<gene>
    <name evidence="3" type="ORF">Thi970DRAFT_03335</name>
</gene>
<dbReference type="PANTHER" id="PTHR39430">
    <property type="entry name" value="MEMBRANE-ASSOCIATED PROTEASE-RELATED"/>
    <property type="match status" value="1"/>
</dbReference>
<keyword evidence="3" id="KW-0645">Protease</keyword>
<feature type="transmembrane region" description="Helical" evidence="1">
    <location>
        <begin position="227"/>
        <end position="245"/>
    </location>
</feature>
<protein>
    <submittedName>
        <fullName evidence="3">CAAX amino terminal protease family</fullName>
    </submittedName>
</protein>
<keyword evidence="1" id="KW-1133">Transmembrane helix</keyword>
<dbReference type="AlphaFoldDB" id="H8Z6V6"/>
<dbReference type="OrthoDB" id="7057423at2"/>
<feature type="transmembrane region" description="Helical" evidence="1">
    <location>
        <begin position="121"/>
        <end position="140"/>
    </location>
</feature>
<dbReference type="eggNOG" id="COG1266">
    <property type="taxonomic scope" value="Bacteria"/>
</dbReference>
<organism evidence="3 4">
    <name type="scientific">Thiorhodovibrio frisius</name>
    <dbReference type="NCBI Taxonomy" id="631362"/>
    <lineage>
        <taxon>Bacteria</taxon>
        <taxon>Pseudomonadati</taxon>
        <taxon>Pseudomonadota</taxon>
        <taxon>Gammaproteobacteria</taxon>
        <taxon>Chromatiales</taxon>
        <taxon>Chromatiaceae</taxon>
        <taxon>Thiorhodovibrio</taxon>
    </lineage>
</organism>
<evidence type="ECO:0000313" key="4">
    <source>
        <dbReference type="Proteomes" id="UP000002964"/>
    </source>
</evidence>
<accession>H8Z6V6</accession>
<sequence>MRPTGIFFGYMLGCLLLAALLSIPLLDSDLLADEDPQRVLGRLAQVLMLLGLWPFLRALGLARRAALGYNSLPFQDFRRDAFRGWLFGSLMMAAIVILLVVSGARALEVWSFGWLLELLKTALRALIVGLLIAVLEETFFRGALFTAIRRRDGLVQAAGWSAALYAVVHFMKPHGLPADMAPDALGIAWMVASVFAGLLEWRNLDSLVALWLAGVLLALLRERTGSIAFGIGVHAAWVFVIQTSRRLTDGVDQAGWAWLAGDYDGIIGWLAVAVLAMTITAERLSVRMHRGSARNEQSSIGP</sequence>
<name>H8Z6V6_9GAMM</name>
<dbReference type="Proteomes" id="UP000002964">
    <property type="component" value="Unassembled WGS sequence"/>
</dbReference>
<dbReference type="GO" id="GO:0006508">
    <property type="term" value="P:proteolysis"/>
    <property type="evidence" value="ECO:0007669"/>
    <property type="project" value="UniProtKB-KW"/>
</dbReference>
<evidence type="ECO:0000256" key="1">
    <source>
        <dbReference type="SAM" id="Phobius"/>
    </source>
</evidence>
<dbReference type="STRING" id="631362.Thi970DRAFT_03335"/>
<feature type="transmembrane region" description="Helical" evidence="1">
    <location>
        <begin position="180"/>
        <end position="198"/>
    </location>
</feature>
<dbReference type="EMBL" id="JH603170">
    <property type="protein sequence ID" value="EIC19741.1"/>
    <property type="molecule type" value="Genomic_DNA"/>
</dbReference>
<dbReference type="PANTHER" id="PTHR39430:SF1">
    <property type="entry name" value="PROTEASE"/>
    <property type="match status" value="1"/>
</dbReference>
<dbReference type="HOGENOM" id="CLU_932682_0_0_6"/>
<dbReference type="InterPro" id="IPR003675">
    <property type="entry name" value="Rce1/LyrA-like_dom"/>
</dbReference>
<feature type="transmembrane region" description="Helical" evidence="1">
    <location>
        <begin position="82"/>
        <end position="101"/>
    </location>
</feature>
<dbReference type="GO" id="GO:0080120">
    <property type="term" value="P:CAAX-box protein maturation"/>
    <property type="evidence" value="ECO:0007669"/>
    <property type="project" value="UniProtKB-ARBA"/>
</dbReference>
<feature type="domain" description="CAAX prenyl protease 2/Lysostaphin resistance protein A-like" evidence="2">
    <location>
        <begin position="121"/>
        <end position="239"/>
    </location>
</feature>
<evidence type="ECO:0000259" key="2">
    <source>
        <dbReference type="Pfam" id="PF02517"/>
    </source>
</evidence>
<dbReference type="GO" id="GO:0004175">
    <property type="term" value="F:endopeptidase activity"/>
    <property type="evidence" value="ECO:0007669"/>
    <property type="project" value="UniProtKB-ARBA"/>
</dbReference>
<dbReference type="Pfam" id="PF02517">
    <property type="entry name" value="Rce1-like"/>
    <property type="match status" value="1"/>
</dbReference>
<reference evidence="3 4" key="2">
    <citation type="submission" date="2011-11" db="EMBL/GenBank/DDBJ databases">
        <authorList>
            <consortium name="US DOE Joint Genome Institute"/>
            <person name="Lucas S."/>
            <person name="Han J."/>
            <person name="Lapidus A."/>
            <person name="Cheng J.-F."/>
            <person name="Goodwin L."/>
            <person name="Pitluck S."/>
            <person name="Peters L."/>
            <person name="Ovchinnikova G."/>
            <person name="Zhang X."/>
            <person name="Detter J.C."/>
            <person name="Han C."/>
            <person name="Tapia R."/>
            <person name="Land M."/>
            <person name="Hauser L."/>
            <person name="Kyrpides N."/>
            <person name="Ivanova N."/>
            <person name="Pagani I."/>
            <person name="Vogl K."/>
            <person name="Liu Z."/>
            <person name="Overmann J."/>
            <person name="Frigaard N.-U."/>
            <person name="Bryant D."/>
            <person name="Woyke T."/>
        </authorList>
    </citation>
    <scope>NUCLEOTIDE SEQUENCE [LARGE SCALE GENOMIC DNA]</scope>
    <source>
        <strain evidence="3 4">970</strain>
    </source>
</reference>
<proteinExistence type="predicted"/>
<feature type="transmembrane region" description="Helical" evidence="1">
    <location>
        <begin position="265"/>
        <end position="284"/>
    </location>
</feature>
<feature type="transmembrane region" description="Helical" evidence="1">
    <location>
        <begin position="42"/>
        <end position="62"/>
    </location>
</feature>
<keyword evidence="3" id="KW-0378">Hydrolase</keyword>
<dbReference type="RefSeq" id="WP_009150144.1">
    <property type="nucleotide sequence ID" value="NZ_CP121471.1"/>
</dbReference>
<keyword evidence="1" id="KW-0472">Membrane</keyword>
<reference evidence="4" key="1">
    <citation type="submission" date="2011-06" db="EMBL/GenBank/DDBJ databases">
        <authorList>
            <consortium name="US DOE Joint Genome Institute (JGI-PGF)"/>
            <person name="Lucas S."/>
            <person name="Han J."/>
            <person name="Lapidus A."/>
            <person name="Cheng J.-F."/>
            <person name="Goodwin L."/>
            <person name="Pitluck S."/>
            <person name="Peters L."/>
            <person name="Land M.L."/>
            <person name="Hauser L."/>
            <person name="Vogl K."/>
            <person name="Liu Z."/>
            <person name="Overmann J."/>
            <person name="Frigaard N.-U."/>
            <person name="Bryant D.A."/>
            <person name="Woyke T.J."/>
        </authorList>
    </citation>
    <scope>NUCLEOTIDE SEQUENCE [LARGE SCALE GENOMIC DNA]</scope>
    <source>
        <strain evidence="4">970</strain>
    </source>
</reference>